<protein>
    <submittedName>
        <fullName evidence="4">Uncharacterized protein YndB with AHSA1/START domain</fullName>
    </submittedName>
</protein>
<dbReference type="EMBL" id="JACHCA010000012">
    <property type="protein sequence ID" value="MBB6129969.1"/>
    <property type="molecule type" value="Genomic_DNA"/>
</dbReference>
<dbReference type="AlphaFoldDB" id="A0A1N6SKZ5"/>
<feature type="domain" description="Activator of Hsp90 ATPase homologue 1/2-like C-terminal" evidence="2">
    <location>
        <begin position="14"/>
        <end position="138"/>
    </location>
</feature>
<dbReference type="Pfam" id="PF08327">
    <property type="entry name" value="AHSA1"/>
    <property type="match status" value="1"/>
</dbReference>
<dbReference type="CDD" id="cd07814">
    <property type="entry name" value="SRPBCC_CalC_Aha1-like"/>
    <property type="match status" value="1"/>
</dbReference>
<dbReference type="EMBL" id="JACHCB010000002">
    <property type="protein sequence ID" value="MBB6108340.1"/>
    <property type="molecule type" value="Genomic_DNA"/>
</dbReference>
<name>A0A1N6SKZ5_9SPHI</name>
<dbReference type="InterPro" id="IPR013538">
    <property type="entry name" value="ASHA1/2-like_C"/>
</dbReference>
<gene>
    <name evidence="4" type="ORF">HDF22_004106</name>
    <name evidence="3" type="ORF">HDF23_001075</name>
</gene>
<evidence type="ECO:0000313" key="5">
    <source>
        <dbReference type="Proteomes" id="UP000541583"/>
    </source>
</evidence>
<proteinExistence type="inferred from homology"/>
<dbReference type="RefSeq" id="WP_076371427.1">
    <property type="nucleotide sequence ID" value="NZ_FTMG01000002.1"/>
</dbReference>
<evidence type="ECO:0000256" key="1">
    <source>
        <dbReference type="ARBA" id="ARBA00006817"/>
    </source>
</evidence>
<evidence type="ECO:0000259" key="2">
    <source>
        <dbReference type="Pfam" id="PF08327"/>
    </source>
</evidence>
<dbReference type="OrthoDB" id="2355173at2"/>
<evidence type="ECO:0000313" key="6">
    <source>
        <dbReference type="Proteomes" id="UP000548326"/>
    </source>
</evidence>
<accession>A0A1N6SKZ5</accession>
<dbReference type="Proteomes" id="UP000548326">
    <property type="component" value="Unassembled WGS sequence"/>
</dbReference>
<organism evidence="4 6">
    <name type="scientific">Mucilaginibacter lappiensis</name>
    <dbReference type="NCBI Taxonomy" id="354630"/>
    <lineage>
        <taxon>Bacteria</taxon>
        <taxon>Pseudomonadati</taxon>
        <taxon>Bacteroidota</taxon>
        <taxon>Sphingobacteriia</taxon>
        <taxon>Sphingobacteriales</taxon>
        <taxon>Sphingobacteriaceae</taxon>
        <taxon>Mucilaginibacter</taxon>
    </lineage>
</organism>
<dbReference type="SUPFAM" id="SSF55961">
    <property type="entry name" value="Bet v1-like"/>
    <property type="match status" value="1"/>
</dbReference>
<comment type="similarity">
    <text evidence="1">Belongs to the AHA1 family.</text>
</comment>
<evidence type="ECO:0000313" key="4">
    <source>
        <dbReference type="EMBL" id="MBB6129969.1"/>
    </source>
</evidence>
<comment type="caution">
    <text evidence="4">The sequence shown here is derived from an EMBL/GenBank/DDBJ whole genome shotgun (WGS) entry which is preliminary data.</text>
</comment>
<dbReference type="InterPro" id="IPR023393">
    <property type="entry name" value="START-like_dom_sf"/>
</dbReference>
<keyword evidence="5" id="KW-1185">Reference proteome</keyword>
<dbReference type="Gene3D" id="3.30.530.20">
    <property type="match status" value="1"/>
</dbReference>
<dbReference type="Proteomes" id="UP000541583">
    <property type="component" value="Unassembled WGS sequence"/>
</dbReference>
<dbReference type="STRING" id="354630.SAMN05421821_102423"/>
<evidence type="ECO:0000313" key="3">
    <source>
        <dbReference type="EMBL" id="MBB6108340.1"/>
    </source>
</evidence>
<reference evidence="5 6" key="1">
    <citation type="submission" date="2020-08" db="EMBL/GenBank/DDBJ databases">
        <title>Genomic Encyclopedia of Type Strains, Phase IV (KMG-V): Genome sequencing to study the core and pangenomes of soil and plant-associated prokaryotes.</title>
        <authorList>
            <person name="Whitman W."/>
        </authorList>
    </citation>
    <scope>NUCLEOTIDE SEQUENCE [LARGE SCALE GENOMIC DNA]</scope>
    <source>
        <strain evidence="3 5">ANJLi2</strain>
        <strain evidence="4 6">MP601</strain>
    </source>
</reference>
<sequence length="150" mass="17244">MAKIIQHQFFYPNPPEVVWEYLTKPELIAQWLMKNDFQPTVGHEFNFHASPMPDMDFDGVFHCKVLEITPFKKLSYSWNFGPGDGSLTTSVVNWTLTEKDNGTELLLIHRGFEGTNNFLSMFNSMEKGWLELIQKLLKVINNTANGTTQA</sequence>